<protein>
    <submittedName>
        <fullName evidence="4">L-threonine 3-O-phosphate decarboxylase</fullName>
        <ecNumber evidence="4">4.1.1.81</ecNumber>
    </submittedName>
</protein>
<feature type="domain" description="Aminotransferase class I/classII large" evidence="3">
    <location>
        <begin position="67"/>
        <end position="333"/>
    </location>
</feature>
<dbReference type="Gene3D" id="3.90.1150.10">
    <property type="entry name" value="Aspartate Aminotransferase, domain 1"/>
    <property type="match status" value="1"/>
</dbReference>
<dbReference type="InterPro" id="IPR015422">
    <property type="entry name" value="PyrdxlP-dep_Trfase_small"/>
</dbReference>
<dbReference type="GO" id="GO:0048472">
    <property type="term" value="F:threonine-phosphate decarboxylase activity"/>
    <property type="evidence" value="ECO:0007669"/>
    <property type="project" value="UniProtKB-EC"/>
</dbReference>
<name>A0A170PLY7_9ZZZZ</name>
<dbReference type="InterPro" id="IPR015424">
    <property type="entry name" value="PyrdxlP-dep_Trfase"/>
</dbReference>
<dbReference type="GO" id="GO:0030170">
    <property type="term" value="F:pyridoxal phosphate binding"/>
    <property type="evidence" value="ECO:0007669"/>
    <property type="project" value="InterPro"/>
</dbReference>
<dbReference type="AlphaFoldDB" id="A0A170PLY7"/>
<sequence length="344" mass="37756">MAIQIKPLLQSVAHGANLSYAIQKFGGARSEWLDLSSAVSPFSWWADNKQKVIFPEAVFHDLPSFNDELNQTIQAYYGIAGLAVAGSQAAIQVLPQCFTRATVWVLAGAYGEHAACWRAEGHTVVELTQDEIEVNFLNGTDFPDVLIVVNPGNPSGELFSSADLQQWAKQLATVGGYLVCDEAFIDATPEQSILADDMPANMIVLRSLGKFFGLAGLRFGVLFASDDIRAALAQRIGPWPLAGASMWLAQQALEDIAWQCTQRQRLQECSRAMREALTSFNLIGSTSLFCTLAVPDVAAAQALLAEHKIWTRCFRQQGLLRLGLVQPHELERLRLTLDKLNKPV</sequence>
<dbReference type="CDD" id="cd00609">
    <property type="entry name" value="AAT_like"/>
    <property type="match status" value="1"/>
</dbReference>
<evidence type="ECO:0000259" key="3">
    <source>
        <dbReference type="Pfam" id="PF00155"/>
    </source>
</evidence>
<reference evidence="4" key="1">
    <citation type="submission" date="2015-10" db="EMBL/GenBank/DDBJ databases">
        <authorList>
            <person name="Gilbert D.G."/>
        </authorList>
    </citation>
    <scope>NUCLEOTIDE SEQUENCE</scope>
</reference>
<proteinExistence type="predicted"/>
<dbReference type="Pfam" id="PF00155">
    <property type="entry name" value="Aminotran_1_2"/>
    <property type="match status" value="1"/>
</dbReference>
<gene>
    <name evidence="4" type="ORF">MGWOODY_Tha2127</name>
</gene>
<keyword evidence="2" id="KW-0663">Pyridoxal phosphate</keyword>
<dbReference type="InterPro" id="IPR004839">
    <property type="entry name" value="Aminotransferase_I/II_large"/>
</dbReference>
<dbReference type="SUPFAM" id="SSF53383">
    <property type="entry name" value="PLP-dependent transferases"/>
    <property type="match status" value="1"/>
</dbReference>
<evidence type="ECO:0000256" key="1">
    <source>
        <dbReference type="ARBA" id="ARBA00001933"/>
    </source>
</evidence>
<evidence type="ECO:0000313" key="4">
    <source>
        <dbReference type="EMBL" id="CUS42012.1"/>
    </source>
</evidence>
<dbReference type="PANTHER" id="PTHR42885">
    <property type="entry name" value="HISTIDINOL-PHOSPHATE AMINOTRANSFERASE-RELATED"/>
    <property type="match status" value="1"/>
</dbReference>
<comment type="cofactor">
    <cofactor evidence="1">
        <name>pyridoxal 5'-phosphate</name>
        <dbReference type="ChEBI" id="CHEBI:597326"/>
    </cofactor>
</comment>
<keyword evidence="4" id="KW-0456">Lyase</keyword>
<dbReference type="EC" id="4.1.1.81" evidence="4"/>
<dbReference type="InterPro" id="IPR015421">
    <property type="entry name" value="PyrdxlP-dep_Trfase_major"/>
</dbReference>
<accession>A0A170PLY7</accession>
<dbReference type="PANTHER" id="PTHR42885:SF1">
    <property type="entry name" value="THREONINE-PHOSPHATE DECARBOXYLASE"/>
    <property type="match status" value="1"/>
</dbReference>
<organism evidence="4">
    <name type="scientific">hydrothermal vent metagenome</name>
    <dbReference type="NCBI Taxonomy" id="652676"/>
    <lineage>
        <taxon>unclassified sequences</taxon>
        <taxon>metagenomes</taxon>
        <taxon>ecological metagenomes</taxon>
    </lineage>
</organism>
<dbReference type="EMBL" id="CZQC01000060">
    <property type="protein sequence ID" value="CUS42012.1"/>
    <property type="molecule type" value="Genomic_DNA"/>
</dbReference>
<dbReference type="Gene3D" id="3.40.640.10">
    <property type="entry name" value="Type I PLP-dependent aspartate aminotransferase-like (Major domain)"/>
    <property type="match status" value="1"/>
</dbReference>
<evidence type="ECO:0000256" key="2">
    <source>
        <dbReference type="ARBA" id="ARBA00022898"/>
    </source>
</evidence>